<organism evidence="1 2">
    <name type="scientific">Catharanthus roseus</name>
    <name type="common">Madagascar periwinkle</name>
    <name type="synonym">Vinca rosea</name>
    <dbReference type="NCBI Taxonomy" id="4058"/>
    <lineage>
        <taxon>Eukaryota</taxon>
        <taxon>Viridiplantae</taxon>
        <taxon>Streptophyta</taxon>
        <taxon>Embryophyta</taxon>
        <taxon>Tracheophyta</taxon>
        <taxon>Spermatophyta</taxon>
        <taxon>Magnoliopsida</taxon>
        <taxon>eudicotyledons</taxon>
        <taxon>Gunneridae</taxon>
        <taxon>Pentapetalae</taxon>
        <taxon>asterids</taxon>
        <taxon>lamiids</taxon>
        <taxon>Gentianales</taxon>
        <taxon>Apocynaceae</taxon>
        <taxon>Rauvolfioideae</taxon>
        <taxon>Vinceae</taxon>
        <taxon>Catharanthinae</taxon>
        <taxon>Catharanthus</taxon>
    </lineage>
</organism>
<evidence type="ECO:0000313" key="1">
    <source>
        <dbReference type="EMBL" id="KAI5658117.1"/>
    </source>
</evidence>
<dbReference type="Proteomes" id="UP001060085">
    <property type="component" value="Linkage Group LG06"/>
</dbReference>
<sequence>MCGWKRNRGEYVRYHEGYSYGAHNQGGNAYDRINLSGTNFTPRKQDGVGNFSPCARSFEDASYKYYEGNRIEAENGIAYRPSERVPRKETRNEKDYVNIDERFHTKGNISCGKSSQSLNKLLDCAIITLSPCLLYEDDKAILASCPSLLRFRNTHLLIEGGKEWGSIYGVNGALSDKFRVGQFQRLECSQAMGNSKARQEMYIFSEGIEKEESVKPSLLEKSSLVNELLDVRIEIDESVEMHVEGEMSKEDFGYFMSDMSFEEEESIEFEKIDRVEKKERLVEKSSFFVSISSLAEKCEKDESSKEEENDLEEMREQKRRVKKNKRIQKKRWIILESQIYFKEIKFFSLVFIEHGEHFIFPNSLGTYLERRYFIEFNSLSCATPRVYENDFNVANCFSCVLGVEDGRSMGKELGPILEDLSMSLSLNPSSLCYEVSLEELKSLLDSYNFQVILIGYMCIIAFEGNLFLLGLSITICHSSNFSLEDLLMSSSVVLDLLVMALEFSPTCLHHNINEKKETYHGVLRPRQKCWRKTNLMLWRFDNEFFFKAISLLSCVFFQKG</sequence>
<gene>
    <name evidence="1" type="ORF">M9H77_26910</name>
</gene>
<evidence type="ECO:0000313" key="2">
    <source>
        <dbReference type="Proteomes" id="UP001060085"/>
    </source>
</evidence>
<comment type="caution">
    <text evidence="1">The sequence shown here is derived from an EMBL/GenBank/DDBJ whole genome shotgun (WGS) entry which is preliminary data.</text>
</comment>
<dbReference type="EMBL" id="CM044706">
    <property type="protein sequence ID" value="KAI5658117.1"/>
    <property type="molecule type" value="Genomic_DNA"/>
</dbReference>
<proteinExistence type="predicted"/>
<name>A0ACC0ACF1_CATRO</name>
<protein>
    <submittedName>
        <fullName evidence="1">Uncharacterized protein</fullName>
    </submittedName>
</protein>
<reference evidence="2" key="1">
    <citation type="journal article" date="2023" name="Nat. Plants">
        <title>Single-cell RNA sequencing provides a high-resolution roadmap for understanding the multicellular compartmentation of specialized metabolism.</title>
        <authorList>
            <person name="Sun S."/>
            <person name="Shen X."/>
            <person name="Li Y."/>
            <person name="Li Y."/>
            <person name="Wang S."/>
            <person name="Li R."/>
            <person name="Zhang H."/>
            <person name="Shen G."/>
            <person name="Guo B."/>
            <person name="Wei J."/>
            <person name="Xu J."/>
            <person name="St-Pierre B."/>
            <person name="Chen S."/>
            <person name="Sun C."/>
        </authorList>
    </citation>
    <scope>NUCLEOTIDE SEQUENCE [LARGE SCALE GENOMIC DNA]</scope>
</reference>
<accession>A0ACC0ACF1</accession>
<keyword evidence="2" id="KW-1185">Reference proteome</keyword>